<dbReference type="Proteomes" id="UP001234178">
    <property type="component" value="Unassembled WGS sequence"/>
</dbReference>
<accession>A0ABQ9Z3F7</accession>
<comment type="caution">
    <text evidence="1">The sequence shown here is derived from an EMBL/GenBank/DDBJ whole genome shotgun (WGS) entry which is preliminary data.</text>
</comment>
<dbReference type="EMBL" id="JAOYFB010000002">
    <property type="protein sequence ID" value="KAK4007425.1"/>
    <property type="molecule type" value="Genomic_DNA"/>
</dbReference>
<evidence type="ECO:0000313" key="1">
    <source>
        <dbReference type="EMBL" id="KAK4007425.1"/>
    </source>
</evidence>
<sequence length="96" mass="11007">MKIPDLFQNGLAPVEVAAKVLAINKVLADSSEYSAFEIGHDPLDSWQRYQLWNLELEEIVLELRTSFPTVVPEHPLNLNDENIDDYNMSFESDDEL</sequence>
<reference evidence="1 2" key="1">
    <citation type="journal article" date="2023" name="Nucleic Acids Res.">
        <title>The hologenome of Daphnia magna reveals possible DNA methylation and microbiome-mediated evolution of the host genome.</title>
        <authorList>
            <person name="Chaturvedi A."/>
            <person name="Li X."/>
            <person name="Dhandapani V."/>
            <person name="Marshall H."/>
            <person name="Kissane S."/>
            <person name="Cuenca-Cambronero M."/>
            <person name="Asole G."/>
            <person name="Calvet F."/>
            <person name="Ruiz-Romero M."/>
            <person name="Marangio P."/>
            <person name="Guigo R."/>
            <person name="Rago D."/>
            <person name="Mirbahai L."/>
            <person name="Eastwood N."/>
            <person name="Colbourne J.K."/>
            <person name="Zhou J."/>
            <person name="Mallon E."/>
            <person name="Orsini L."/>
        </authorList>
    </citation>
    <scope>NUCLEOTIDE SEQUENCE [LARGE SCALE GENOMIC DNA]</scope>
    <source>
        <strain evidence="1">LRV0_1</strain>
    </source>
</reference>
<proteinExistence type="predicted"/>
<evidence type="ECO:0000313" key="2">
    <source>
        <dbReference type="Proteomes" id="UP001234178"/>
    </source>
</evidence>
<protein>
    <submittedName>
        <fullName evidence="1">Uncharacterized protein</fullName>
    </submittedName>
</protein>
<name>A0ABQ9Z3F7_9CRUS</name>
<keyword evidence="2" id="KW-1185">Reference proteome</keyword>
<organism evidence="1 2">
    <name type="scientific">Daphnia magna</name>
    <dbReference type="NCBI Taxonomy" id="35525"/>
    <lineage>
        <taxon>Eukaryota</taxon>
        <taxon>Metazoa</taxon>
        <taxon>Ecdysozoa</taxon>
        <taxon>Arthropoda</taxon>
        <taxon>Crustacea</taxon>
        <taxon>Branchiopoda</taxon>
        <taxon>Diplostraca</taxon>
        <taxon>Cladocera</taxon>
        <taxon>Anomopoda</taxon>
        <taxon>Daphniidae</taxon>
        <taxon>Daphnia</taxon>
    </lineage>
</organism>
<gene>
    <name evidence="1" type="ORF">OUZ56_012582</name>
</gene>